<sequence length="155" mass="17150">MKTRIQMVQPVPRGPCRAAAPLGPCRGEPHLRRRLPRGGVACVPPRSRGGQQGIFFKKGLKKFKFEKSAGLEQFNGREATFRPSNGGGRKIFLRPRKAPLREIKLFLFTKRPLTWHPARPTGGRSPEGHPALPTGGRFSRGASWPPNGRDVTPTI</sequence>
<evidence type="ECO:0000313" key="2">
    <source>
        <dbReference type="EMBL" id="PVH64157.1"/>
    </source>
</evidence>
<accession>A0A2T8KPN9</accession>
<feature type="region of interest" description="Disordered" evidence="1">
    <location>
        <begin position="116"/>
        <end position="155"/>
    </location>
</feature>
<dbReference type="Proteomes" id="UP000243499">
    <property type="component" value="Chromosome 2"/>
</dbReference>
<organism evidence="2">
    <name type="scientific">Panicum hallii</name>
    <dbReference type="NCBI Taxonomy" id="206008"/>
    <lineage>
        <taxon>Eukaryota</taxon>
        <taxon>Viridiplantae</taxon>
        <taxon>Streptophyta</taxon>
        <taxon>Embryophyta</taxon>
        <taxon>Tracheophyta</taxon>
        <taxon>Spermatophyta</taxon>
        <taxon>Magnoliopsida</taxon>
        <taxon>Liliopsida</taxon>
        <taxon>Poales</taxon>
        <taxon>Poaceae</taxon>
        <taxon>PACMAD clade</taxon>
        <taxon>Panicoideae</taxon>
        <taxon>Panicodae</taxon>
        <taxon>Paniceae</taxon>
        <taxon>Panicinae</taxon>
        <taxon>Panicum</taxon>
        <taxon>Panicum sect. Panicum</taxon>
    </lineage>
</organism>
<protein>
    <submittedName>
        <fullName evidence="2">Uncharacterized protein</fullName>
    </submittedName>
</protein>
<reference evidence="2" key="1">
    <citation type="submission" date="2018-04" db="EMBL/GenBank/DDBJ databases">
        <title>WGS assembly of Panicum hallii.</title>
        <authorList>
            <person name="Lovell J."/>
            <person name="Jenkins J."/>
            <person name="Lowry D."/>
            <person name="Mamidi S."/>
            <person name="Sreedasyam A."/>
            <person name="Weng X."/>
            <person name="Barry K."/>
            <person name="Bonette J."/>
            <person name="Campitelli B."/>
            <person name="Daum C."/>
            <person name="Gordon S."/>
            <person name="Gould B."/>
            <person name="Lipzen A."/>
            <person name="Macqueen A."/>
            <person name="Palacio-Mejia J."/>
            <person name="Plott C."/>
            <person name="Shakirov E."/>
            <person name="Shu S."/>
            <person name="Yoshinaga Y."/>
            <person name="Zane M."/>
            <person name="Rokhsar D."/>
            <person name="Grimwood J."/>
            <person name="Schmutz J."/>
            <person name="Juenger T."/>
        </authorList>
    </citation>
    <scope>NUCLEOTIDE SEQUENCE [LARGE SCALE GENOMIC DNA]</scope>
    <source>
        <strain evidence="2">FIL2</strain>
    </source>
</reference>
<gene>
    <name evidence="2" type="ORF">PAHAL_2G204600</name>
</gene>
<dbReference type="EMBL" id="CM008047">
    <property type="protein sequence ID" value="PVH64157.1"/>
    <property type="molecule type" value="Genomic_DNA"/>
</dbReference>
<dbReference type="Gramene" id="PVH64157">
    <property type="protein sequence ID" value="PVH64157"/>
    <property type="gene ID" value="PAHAL_2G204600"/>
</dbReference>
<name>A0A2T8KPN9_9POAL</name>
<dbReference type="AlphaFoldDB" id="A0A2T8KPN9"/>
<proteinExistence type="predicted"/>
<evidence type="ECO:0000256" key="1">
    <source>
        <dbReference type="SAM" id="MobiDB-lite"/>
    </source>
</evidence>